<geneLocation type="mitochondrion" evidence="2"/>
<keyword evidence="2" id="KW-0496">Mitochondrion</keyword>
<evidence type="ECO:0000256" key="1">
    <source>
        <dbReference type="SAM" id="Phobius"/>
    </source>
</evidence>
<feature type="transmembrane region" description="Helical" evidence="1">
    <location>
        <begin position="20"/>
        <end position="40"/>
    </location>
</feature>
<proteinExistence type="predicted"/>
<organism evidence="2">
    <name type="scientific">Concaveplana hamulusa</name>
    <dbReference type="NCBI Taxonomy" id="3092773"/>
    <lineage>
        <taxon>Eukaryota</taxon>
        <taxon>Metazoa</taxon>
        <taxon>Ecdysozoa</taxon>
        <taxon>Arthropoda</taxon>
        <taxon>Hexapoda</taxon>
        <taxon>Insecta</taxon>
        <taxon>Pterygota</taxon>
        <taxon>Neoptera</taxon>
        <taxon>Paraneoptera</taxon>
        <taxon>Hemiptera</taxon>
        <taxon>Auchenorrhyncha</taxon>
        <taxon>Membracoidea</taxon>
        <taxon>Cicadellidae</taxon>
        <taxon>Evacanthinae</taxon>
        <taxon>Nirvanini</taxon>
        <taxon>Concaveplana</taxon>
    </lineage>
</organism>
<keyword evidence="1" id="KW-0812">Transmembrane</keyword>
<protein>
    <submittedName>
        <fullName evidence="2">NADH dehydrogenase subunit 6</fullName>
    </submittedName>
</protein>
<evidence type="ECO:0000313" key="2">
    <source>
        <dbReference type="EMBL" id="WPC85257.1"/>
    </source>
</evidence>
<name>A0AAF0Z428_9HEMI</name>
<reference evidence="2" key="1">
    <citation type="submission" date="2023-10" db="EMBL/GenBank/DDBJ databases">
        <authorList>
            <person name="Wang W."/>
            <person name="Jiang S."/>
            <person name="Liu Y."/>
            <person name="Li Y."/>
        </authorList>
    </citation>
    <scope>NUCLEOTIDE SEQUENCE</scope>
</reference>
<feature type="transmembrane region" description="Helical" evidence="1">
    <location>
        <begin position="46"/>
        <end position="67"/>
    </location>
</feature>
<feature type="transmembrane region" description="Helical" evidence="1">
    <location>
        <begin position="128"/>
        <end position="150"/>
    </location>
</feature>
<keyword evidence="1" id="KW-0472">Membrane</keyword>
<accession>A0AAF0Z428</accession>
<dbReference type="GeneID" id="86148420"/>
<gene>
    <name evidence="2" type="primary">ND6</name>
</gene>
<dbReference type="CTD" id="4541"/>
<keyword evidence="1" id="KW-1133">Transmembrane helix</keyword>
<dbReference type="AlphaFoldDB" id="A0AAF0Z428"/>
<dbReference type="EMBL" id="OR727344">
    <property type="protein sequence ID" value="WPC85257.1"/>
    <property type="molecule type" value="Genomic_DNA"/>
</dbReference>
<sequence length="163" mass="18888">MKFMILKAMIVYSSIIPFLYNPMSMGIMLLISTISMILLINKMMMSSWFSMITFLMMIGGLLIIFTYMSSIASNEKFKLNIKIIFTMIVIMTLSEDMLNSNQTEETENLLMLNDAETMSMMKLYNTKSMLLTMMLVIYLLLTMIIVSMIVKHNKGPLRSKMYE</sequence>
<dbReference type="RefSeq" id="YP_010996515.1">
    <property type="nucleotide sequence ID" value="NC_084448.1"/>
</dbReference>